<name>A0A0K2VHM7_LEPSM</name>
<accession>A0A0K2VHM7</accession>
<sequence length="14" mass="1541">MMTGLGQLGYNSIR</sequence>
<protein>
    <submittedName>
        <fullName evidence="1">Uncharacterized protein</fullName>
    </submittedName>
</protein>
<organism evidence="1">
    <name type="scientific">Lepeophtheirus salmonis</name>
    <name type="common">Salmon louse</name>
    <name type="synonym">Caligus salmonis</name>
    <dbReference type="NCBI Taxonomy" id="72036"/>
    <lineage>
        <taxon>Eukaryota</taxon>
        <taxon>Metazoa</taxon>
        <taxon>Ecdysozoa</taxon>
        <taxon>Arthropoda</taxon>
        <taxon>Crustacea</taxon>
        <taxon>Multicrustacea</taxon>
        <taxon>Hexanauplia</taxon>
        <taxon>Copepoda</taxon>
        <taxon>Siphonostomatoida</taxon>
        <taxon>Caligidae</taxon>
        <taxon>Lepeophtheirus</taxon>
    </lineage>
</organism>
<evidence type="ECO:0000313" key="1">
    <source>
        <dbReference type="EMBL" id="CDW49742.1"/>
    </source>
</evidence>
<reference evidence="1" key="1">
    <citation type="submission" date="2014-05" db="EMBL/GenBank/DDBJ databases">
        <authorList>
            <person name="Chronopoulou M."/>
        </authorList>
    </citation>
    <scope>NUCLEOTIDE SEQUENCE</scope>
    <source>
        <tissue evidence="1">Whole organism</tissue>
    </source>
</reference>
<proteinExistence type="predicted"/>
<dbReference type="EMBL" id="HACA01032381">
    <property type="protein sequence ID" value="CDW49742.1"/>
    <property type="molecule type" value="Transcribed_RNA"/>
</dbReference>